<name>A0ABW8T6X5_9CLOT</name>
<evidence type="ECO:0000313" key="8">
    <source>
        <dbReference type="Proteomes" id="UP001623591"/>
    </source>
</evidence>
<proteinExistence type="predicted"/>
<dbReference type="RefSeq" id="WP_406770665.1">
    <property type="nucleotide sequence ID" value="NZ_JBJHZZ010000014.1"/>
</dbReference>
<dbReference type="PIRSF" id="PIRSF035875">
    <property type="entry name" value="RNase_BN"/>
    <property type="match status" value="1"/>
</dbReference>
<comment type="caution">
    <text evidence="7">The sequence shown here is derived from an EMBL/GenBank/DDBJ whole genome shotgun (WGS) entry which is preliminary data.</text>
</comment>
<feature type="transmembrane region" description="Helical" evidence="6">
    <location>
        <begin position="207"/>
        <end position="228"/>
    </location>
</feature>
<evidence type="ECO:0000256" key="2">
    <source>
        <dbReference type="ARBA" id="ARBA00022475"/>
    </source>
</evidence>
<dbReference type="PANTHER" id="PTHR30213:SF0">
    <property type="entry name" value="UPF0761 MEMBRANE PROTEIN YIHY"/>
    <property type="match status" value="1"/>
</dbReference>
<organism evidence="7 8">
    <name type="scientific">Candidatus Clostridium stratigraminis</name>
    <dbReference type="NCBI Taxonomy" id="3381661"/>
    <lineage>
        <taxon>Bacteria</taxon>
        <taxon>Bacillati</taxon>
        <taxon>Bacillota</taxon>
        <taxon>Clostridia</taxon>
        <taxon>Eubacteriales</taxon>
        <taxon>Clostridiaceae</taxon>
        <taxon>Clostridium</taxon>
    </lineage>
</organism>
<comment type="subcellular location">
    <subcellularLocation>
        <location evidence="1">Cell membrane</location>
        <topology evidence="1">Multi-pass membrane protein</topology>
    </subcellularLocation>
</comment>
<keyword evidence="3 6" id="KW-0812">Transmembrane</keyword>
<evidence type="ECO:0000313" key="7">
    <source>
        <dbReference type="EMBL" id="MFL0248238.1"/>
    </source>
</evidence>
<dbReference type="Pfam" id="PF03631">
    <property type="entry name" value="Virul_fac_BrkB"/>
    <property type="match status" value="1"/>
</dbReference>
<feature type="transmembrane region" description="Helical" evidence="6">
    <location>
        <begin position="129"/>
        <end position="155"/>
    </location>
</feature>
<accession>A0ABW8T6X5</accession>
<dbReference type="PANTHER" id="PTHR30213">
    <property type="entry name" value="INNER MEMBRANE PROTEIN YHJD"/>
    <property type="match status" value="1"/>
</dbReference>
<evidence type="ECO:0000256" key="6">
    <source>
        <dbReference type="SAM" id="Phobius"/>
    </source>
</evidence>
<gene>
    <name evidence="7" type="ORF">ACJDUG_14855</name>
</gene>
<feature type="transmembrane region" description="Helical" evidence="6">
    <location>
        <begin position="175"/>
        <end position="195"/>
    </location>
</feature>
<feature type="transmembrane region" description="Helical" evidence="6">
    <location>
        <begin position="29"/>
        <end position="53"/>
    </location>
</feature>
<feature type="transmembrane region" description="Helical" evidence="6">
    <location>
        <begin position="240"/>
        <end position="262"/>
    </location>
</feature>
<sequence>MNKNNPRNIFKSLFYRYIDDDISAMSSQLAYNFLLSLFPFLILLLTILGYSSIKSQDILGILKNILPNEVFGLIKKTVIEIVDIRRGGLLSFSMIITIWTSTNGFNAVIRCLNKAYDEKESRSFFKVQLTSLMCTLGLALIIIISLALLVFGEIGGKLLLSHFKYPNLAEYLLDFSRYFIVLVVMLIVFNAVYKYTPSKRLTFKETFPGAVFTTVGWTLTSFVFSYYVNHFGSYSKIYGSIGAIIALMSWLYLSSVIILIGGEINATVSYRRLSLNRSK</sequence>
<reference evidence="7 8" key="1">
    <citation type="submission" date="2024-11" db="EMBL/GenBank/DDBJ databases">
        <authorList>
            <person name="Heng Y.C."/>
            <person name="Lim A.C.H."/>
            <person name="Lee J.K.Y."/>
            <person name="Kittelmann S."/>
        </authorList>
    </citation>
    <scope>NUCLEOTIDE SEQUENCE [LARGE SCALE GENOMIC DNA]</scope>
    <source>
        <strain evidence="7 8">WILCCON 0185</strain>
    </source>
</reference>
<keyword evidence="8" id="KW-1185">Reference proteome</keyword>
<keyword evidence="5 6" id="KW-0472">Membrane</keyword>
<dbReference type="EMBL" id="JBJHZZ010000014">
    <property type="protein sequence ID" value="MFL0248238.1"/>
    <property type="molecule type" value="Genomic_DNA"/>
</dbReference>
<dbReference type="NCBIfam" id="TIGR00765">
    <property type="entry name" value="yihY_not_rbn"/>
    <property type="match status" value="1"/>
</dbReference>
<keyword evidence="4 6" id="KW-1133">Transmembrane helix</keyword>
<dbReference type="Proteomes" id="UP001623591">
    <property type="component" value="Unassembled WGS sequence"/>
</dbReference>
<keyword evidence="2" id="KW-1003">Cell membrane</keyword>
<protein>
    <submittedName>
        <fullName evidence="7">YihY/virulence factor BrkB family protein</fullName>
    </submittedName>
</protein>
<evidence type="ECO:0000256" key="4">
    <source>
        <dbReference type="ARBA" id="ARBA00022989"/>
    </source>
</evidence>
<evidence type="ECO:0000256" key="3">
    <source>
        <dbReference type="ARBA" id="ARBA00022692"/>
    </source>
</evidence>
<evidence type="ECO:0000256" key="5">
    <source>
        <dbReference type="ARBA" id="ARBA00023136"/>
    </source>
</evidence>
<dbReference type="InterPro" id="IPR017039">
    <property type="entry name" value="Virul_fac_BrkB"/>
</dbReference>
<evidence type="ECO:0000256" key="1">
    <source>
        <dbReference type="ARBA" id="ARBA00004651"/>
    </source>
</evidence>